<dbReference type="AlphaFoldDB" id="A0A7J6WI39"/>
<keyword evidence="1" id="KW-0067">ATP-binding</keyword>
<dbReference type="GO" id="GO:0004386">
    <property type="term" value="F:helicase activity"/>
    <property type="evidence" value="ECO:0007669"/>
    <property type="project" value="UniProtKB-KW"/>
</dbReference>
<keyword evidence="1" id="KW-0378">Hydrolase</keyword>
<comment type="caution">
    <text evidence="1">The sequence shown here is derived from an EMBL/GenBank/DDBJ whole genome shotgun (WGS) entry which is preliminary data.</text>
</comment>
<accession>A0A7J6WI39</accession>
<reference evidence="1 2" key="1">
    <citation type="submission" date="2020-06" db="EMBL/GenBank/DDBJ databases">
        <title>Transcriptomic and genomic resources for Thalictrum thalictroides and T. hernandezii: Facilitating candidate gene discovery in an emerging model plant lineage.</title>
        <authorList>
            <person name="Arias T."/>
            <person name="Riano-Pachon D.M."/>
            <person name="Di Stilio V.S."/>
        </authorList>
    </citation>
    <scope>NUCLEOTIDE SEQUENCE [LARGE SCALE GENOMIC DNA]</scope>
    <source>
        <strain evidence="2">cv. WT478/WT964</strain>
        <tissue evidence="1">Leaves</tissue>
    </source>
</reference>
<feature type="non-terminal residue" evidence="1">
    <location>
        <position position="1"/>
    </location>
</feature>
<name>A0A7J6WI39_THATH</name>
<evidence type="ECO:0000313" key="1">
    <source>
        <dbReference type="EMBL" id="KAF5196578.1"/>
    </source>
</evidence>
<protein>
    <submittedName>
        <fullName evidence="1">Dead-box atp-dependent rna helicase 58 protein</fullName>
    </submittedName>
</protein>
<organism evidence="1 2">
    <name type="scientific">Thalictrum thalictroides</name>
    <name type="common">Rue-anemone</name>
    <name type="synonym">Anemone thalictroides</name>
    <dbReference type="NCBI Taxonomy" id="46969"/>
    <lineage>
        <taxon>Eukaryota</taxon>
        <taxon>Viridiplantae</taxon>
        <taxon>Streptophyta</taxon>
        <taxon>Embryophyta</taxon>
        <taxon>Tracheophyta</taxon>
        <taxon>Spermatophyta</taxon>
        <taxon>Magnoliopsida</taxon>
        <taxon>Ranunculales</taxon>
        <taxon>Ranunculaceae</taxon>
        <taxon>Thalictroideae</taxon>
        <taxon>Thalictrum</taxon>
    </lineage>
</organism>
<gene>
    <name evidence="1" type="ORF">FRX31_013835</name>
</gene>
<dbReference type="Gene3D" id="3.40.50.300">
    <property type="entry name" value="P-loop containing nucleotide triphosphate hydrolases"/>
    <property type="match status" value="1"/>
</dbReference>
<keyword evidence="1" id="KW-0347">Helicase</keyword>
<dbReference type="SUPFAM" id="SSF52540">
    <property type="entry name" value="P-loop containing nucleoside triphosphate hydrolases"/>
    <property type="match status" value="1"/>
</dbReference>
<dbReference type="InterPro" id="IPR027417">
    <property type="entry name" value="P-loop_NTPase"/>
</dbReference>
<sequence>FIAVSCVANTDADISQKNLTLREICQGHVPEHILLRAEEVGFVEPTDVQREALPMLLSGRDCILHAQVTFLRCF</sequence>
<proteinExistence type="predicted"/>
<dbReference type="Proteomes" id="UP000554482">
    <property type="component" value="Unassembled WGS sequence"/>
</dbReference>
<evidence type="ECO:0000313" key="2">
    <source>
        <dbReference type="Proteomes" id="UP000554482"/>
    </source>
</evidence>
<keyword evidence="1" id="KW-0547">Nucleotide-binding</keyword>
<dbReference type="OrthoDB" id="10256233at2759"/>
<keyword evidence="2" id="KW-1185">Reference proteome</keyword>
<dbReference type="EMBL" id="JABWDY010015796">
    <property type="protein sequence ID" value="KAF5196578.1"/>
    <property type="molecule type" value="Genomic_DNA"/>
</dbReference>